<reference evidence="3 4" key="1">
    <citation type="submission" date="2024-02" db="EMBL/GenBank/DDBJ databases">
        <title>Marinospirillum sp. MEB 164 isolated from Lonar lake sediment.</title>
        <authorList>
            <person name="Joshi A."/>
            <person name="Thite S."/>
        </authorList>
    </citation>
    <scope>NUCLEOTIDE SEQUENCE [LARGE SCALE GENOMIC DNA]</scope>
    <source>
        <strain evidence="3 4">MEB164</strain>
    </source>
</reference>
<keyword evidence="1" id="KW-0472">Membrane</keyword>
<feature type="transmembrane region" description="Helical" evidence="1">
    <location>
        <begin position="6"/>
        <end position="29"/>
    </location>
</feature>
<keyword evidence="1" id="KW-1133">Transmembrane helix</keyword>
<dbReference type="Proteomes" id="UP001621714">
    <property type="component" value="Unassembled WGS sequence"/>
</dbReference>
<gene>
    <name evidence="3" type="ORF">V6U78_01675</name>
</gene>
<dbReference type="EMBL" id="JBANFI010000001">
    <property type="protein sequence ID" value="MFK7159748.1"/>
    <property type="molecule type" value="Genomic_DNA"/>
</dbReference>
<accession>A0ABW8PTX5</accession>
<name>A0ABW8PTX5_9GAMM</name>
<evidence type="ECO:0000313" key="3">
    <source>
        <dbReference type="EMBL" id="MFK7159748.1"/>
    </source>
</evidence>
<feature type="domain" description="DUF218" evidence="2">
    <location>
        <begin position="75"/>
        <end position="238"/>
    </location>
</feature>
<organism evidence="3 4">
    <name type="scientific">Marinospirillum alkalitolerans</name>
    <dbReference type="NCBI Taxonomy" id="3123374"/>
    <lineage>
        <taxon>Bacteria</taxon>
        <taxon>Pseudomonadati</taxon>
        <taxon>Pseudomonadota</taxon>
        <taxon>Gammaproteobacteria</taxon>
        <taxon>Oceanospirillales</taxon>
        <taxon>Oceanospirillaceae</taxon>
        <taxon>Marinospirillum</taxon>
    </lineage>
</organism>
<evidence type="ECO:0000259" key="2">
    <source>
        <dbReference type="Pfam" id="PF02698"/>
    </source>
</evidence>
<protein>
    <submittedName>
        <fullName evidence="3">YdcF family protein</fullName>
    </submittedName>
</protein>
<sequence length="245" mass="27290">MDLLKYLVLPPTANALLILAGLGLIWFRWKKMGSSFVLAGSLTLILLSLPVVSHGLTQPLERYPALKLEDLDQQQAIIILGGGRAYSGKEFGWQNAPSEANLSRLNYGAWLHRKTGLPLLLTGGSKHGETLSEAQLMQQTLQESFGIQARWLEEQSRTTQENAYYTAALLQQENLNQVILVSHAWHLARAVPTFENQGLQVLPAPLQFSTPPPEGLIGWMPSAYHLRKSTLAIHEYLGRVAYQLR</sequence>
<proteinExistence type="predicted"/>
<dbReference type="InterPro" id="IPR051599">
    <property type="entry name" value="Cell_Envelope_Assoc"/>
</dbReference>
<dbReference type="CDD" id="cd06259">
    <property type="entry name" value="YdcF-like"/>
    <property type="match status" value="1"/>
</dbReference>
<dbReference type="PANTHER" id="PTHR30336">
    <property type="entry name" value="INNER MEMBRANE PROTEIN, PROBABLE PERMEASE"/>
    <property type="match status" value="1"/>
</dbReference>
<dbReference type="InterPro" id="IPR003848">
    <property type="entry name" value="DUF218"/>
</dbReference>
<dbReference type="InterPro" id="IPR014729">
    <property type="entry name" value="Rossmann-like_a/b/a_fold"/>
</dbReference>
<dbReference type="Pfam" id="PF02698">
    <property type="entry name" value="DUF218"/>
    <property type="match status" value="1"/>
</dbReference>
<keyword evidence="4" id="KW-1185">Reference proteome</keyword>
<dbReference type="PANTHER" id="PTHR30336:SF4">
    <property type="entry name" value="ENVELOPE BIOGENESIS FACTOR ELYC"/>
    <property type="match status" value="1"/>
</dbReference>
<dbReference type="Gene3D" id="3.40.50.620">
    <property type="entry name" value="HUPs"/>
    <property type="match status" value="1"/>
</dbReference>
<evidence type="ECO:0000313" key="4">
    <source>
        <dbReference type="Proteomes" id="UP001621714"/>
    </source>
</evidence>
<keyword evidence="1" id="KW-0812">Transmembrane</keyword>
<evidence type="ECO:0000256" key="1">
    <source>
        <dbReference type="SAM" id="Phobius"/>
    </source>
</evidence>
<feature type="transmembrane region" description="Helical" evidence="1">
    <location>
        <begin position="36"/>
        <end position="56"/>
    </location>
</feature>
<comment type="caution">
    <text evidence="3">The sequence shown here is derived from an EMBL/GenBank/DDBJ whole genome shotgun (WGS) entry which is preliminary data.</text>
</comment>
<dbReference type="RefSeq" id="WP_405336539.1">
    <property type="nucleotide sequence ID" value="NZ_JBANFI010000001.1"/>
</dbReference>